<feature type="transmembrane region" description="Helical" evidence="6">
    <location>
        <begin position="12"/>
        <end position="33"/>
    </location>
</feature>
<dbReference type="InterPro" id="IPR019365">
    <property type="entry name" value="TVP18/Ca-channel_flower"/>
</dbReference>
<feature type="transmembrane region" description="Helical" evidence="6">
    <location>
        <begin position="104"/>
        <end position="124"/>
    </location>
</feature>
<dbReference type="OrthoDB" id="5591789at2759"/>
<dbReference type="EMBL" id="QEAN01000141">
    <property type="protein sequence ID" value="TPX46235.1"/>
    <property type="molecule type" value="Genomic_DNA"/>
</dbReference>
<dbReference type="VEuPathDB" id="FungiDB:SeMB42_g03781"/>
<dbReference type="STRING" id="286115.A0A507D4K1"/>
<organism evidence="7 10">
    <name type="scientific">Synchytrium endobioticum</name>
    <dbReference type="NCBI Taxonomy" id="286115"/>
    <lineage>
        <taxon>Eukaryota</taxon>
        <taxon>Fungi</taxon>
        <taxon>Fungi incertae sedis</taxon>
        <taxon>Chytridiomycota</taxon>
        <taxon>Chytridiomycota incertae sedis</taxon>
        <taxon>Chytridiomycetes</taxon>
        <taxon>Synchytriales</taxon>
        <taxon>Synchytriaceae</taxon>
        <taxon>Synchytrium</taxon>
    </lineage>
</organism>
<evidence type="ECO:0000313" key="9">
    <source>
        <dbReference type="EMBL" id="TPX48345.1"/>
    </source>
</evidence>
<evidence type="ECO:0000313" key="8">
    <source>
        <dbReference type="EMBL" id="TPX48324.1"/>
    </source>
</evidence>
<comment type="similarity">
    <text evidence="2">Belongs to the TVP18 family.</text>
</comment>
<dbReference type="PANTHER" id="PTHR13314">
    <property type="entry name" value="CALCIUM CHANNEL FLOWER HOMOLOG"/>
    <property type="match status" value="1"/>
</dbReference>
<evidence type="ECO:0000313" key="11">
    <source>
        <dbReference type="Proteomes" id="UP000320475"/>
    </source>
</evidence>
<dbReference type="EMBL" id="QEAM01000054">
    <property type="protein sequence ID" value="TPX48324.1"/>
    <property type="molecule type" value="Genomic_DNA"/>
</dbReference>
<reference evidence="10 11" key="1">
    <citation type="journal article" date="2019" name="Sci. Rep.">
        <title>Comparative genomics of chytrid fungi reveal insights into the obligate biotrophic and pathogenic lifestyle of Synchytrium endobioticum.</title>
        <authorList>
            <person name="van de Vossenberg B.T.L.H."/>
            <person name="Warris S."/>
            <person name="Nguyen H.D.T."/>
            <person name="van Gent-Pelzer M.P.E."/>
            <person name="Joly D.L."/>
            <person name="van de Geest H.C."/>
            <person name="Bonants P.J.M."/>
            <person name="Smith D.S."/>
            <person name="Levesque C.A."/>
            <person name="van der Lee T.A.J."/>
        </authorList>
    </citation>
    <scope>NUCLEOTIDE SEQUENCE [LARGE SCALE GENOMIC DNA]</scope>
    <source>
        <strain evidence="8 11">LEV6574</strain>
        <strain evidence="7 10">MB42</strain>
    </source>
</reference>
<sequence>MTVLDEIKSGHMTFYAQWAAILSIIFLIVFGIMNILGNPIFSIIGWGIAFVLIFLEIPMLARCCPSNPTFDNFIKFFERNSTRVFLYAAFAVLEWLSVLIRADTIILCAITLTATFVFYVIAMFKGETPMKSGFTGGSGIGP</sequence>
<evidence type="ECO:0000256" key="4">
    <source>
        <dbReference type="ARBA" id="ARBA00022989"/>
    </source>
</evidence>
<name>A0A507D4K1_9FUNG</name>
<evidence type="ECO:0000313" key="7">
    <source>
        <dbReference type="EMBL" id="TPX46235.1"/>
    </source>
</evidence>
<dbReference type="PANTHER" id="PTHR13314:SF2">
    <property type="entry name" value="CALCIUM CHANNEL FLOWER HOMOLOG"/>
    <property type="match status" value="1"/>
</dbReference>
<keyword evidence="4 6" id="KW-1133">Transmembrane helix</keyword>
<dbReference type="GO" id="GO:0016192">
    <property type="term" value="P:vesicle-mediated transport"/>
    <property type="evidence" value="ECO:0007669"/>
    <property type="project" value="TreeGrafter"/>
</dbReference>
<evidence type="ECO:0000256" key="1">
    <source>
        <dbReference type="ARBA" id="ARBA00004127"/>
    </source>
</evidence>
<gene>
    <name evidence="8" type="ORF">SeLEV6574_g02081</name>
    <name evidence="9" type="ORF">SeLEV6574_g02092</name>
    <name evidence="7" type="ORF">SeMB42_g03781</name>
</gene>
<dbReference type="GO" id="GO:0016020">
    <property type="term" value="C:membrane"/>
    <property type="evidence" value="ECO:0007669"/>
    <property type="project" value="InterPro"/>
</dbReference>
<evidence type="ECO:0008006" key="12">
    <source>
        <dbReference type="Google" id="ProtNLM"/>
    </source>
</evidence>
<dbReference type="Pfam" id="PF10233">
    <property type="entry name" value="Cg6151-P"/>
    <property type="match status" value="1"/>
</dbReference>
<keyword evidence="3 6" id="KW-0812">Transmembrane</keyword>
<dbReference type="Proteomes" id="UP000320475">
    <property type="component" value="Unassembled WGS sequence"/>
</dbReference>
<dbReference type="Proteomes" id="UP000317494">
    <property type="component" value="Unassembled WGS sequence"/>
</dbReference>
<feature type="transmembrane region" description="Helical" evidence="6">
    <location>
        <begin position="82"/>
        <end position="98"/>
    </location>
</feature>
<evidence type="ECO:0000256" key="3">
    <source>
        <dbReference type="ARBA" id="ARBA00022692"/>
    </source>
</evidence>
<dbReference type="SMART" id="SM01077">
    <property type="entry name" value="Cg6151-P"/>
    <property type="match status" value="1"/>
</dbReference>
<keyword evidence="10" id="KW-1185">Reference proteome</keyword>
<protein>
    <recommendedName>
        <fullName evidence="12">Golgi apparatus membrane protein TVP18</fullName>
    </recommendedName>
</protein>
<comment type="caution">
    <text evidence="7">The sequence shown here is derived from an EMBL/GenBank/DDBJ whole genome shotgun (WGS) entry which is preliminary data.</text>
</comment>
<keyword evidence="5 6" id="KW-0472">Membrane</keyword>
<evidence type="ECO:0000256" key="6">
    <source>
        <dbReference type="SAM" id="Phobius"/>
    </source>
</evidence>
<dbReference type="EMBL" id="QEAM01000054">
    <property type="protein sequence ID" value="TPX48345.1"/>
    <property type="molecule type" value="Genomic_DNA"/>
</dbReference>
<proteinExistence type="inferred from homology"/>
<comment type="subcellular location">
    <subcellularLocation>
        <location evidence="1">Endomembrane system</location>
        <topology evidence="1">Multi-pass membrane protein</topology>
    </subcellularLocation>
</comment>
<dbReference type="GO" id="GO:0012505">
    <property type="term" value="C:endomembrane system"/>
    <property type="evidence" value="ECO:0007669"/>
    <property type="project" value="UniProtKB-SubCell"/>
</dbReference>
<evidence type="ECO:0000313" key="10">
    <source>
        <dbReference type="Proteomes" id="UP000317494"/>
    </source>
</evidence>
<dbReference type="AlphaFoldDB" id="A0A507D4K1"/>
<accession>A0A507D4K1</accession>
<evidence type="ECO:0000256" key="5">
    <source>
        <dbReference type="ARBA" id="ARBA00023136"/>
    </source>
</evidence>
<feature type="transmembrane region" description="Helical" evidence="6">
    <location>
        <begin position="39"/>
        <end position="61"/>
    </location>
</feature>
<evidence type="ECO:0000256" key="2">
    <source>
        <dbReference type="ARBA" id="ARBA00005738"/>
    </source>
</evidence>